<name>A0A8B8PGC0_9MYRT</name>
<keyword evidence="7" id="KW-0325">Glycoprotein</keyword>
<keyword evidence="12" id="KW-1185">Reference proteome</keyword>
<dbReference type="InterPro" id="IPR044788">
    <property type="entry name" value="X8_dom_prot"/>
</dbReference>
<evidence type="ECO:0000256" key="3">
    <source>
        <dbReference type="ARBA" id="ARBA00022622"/>
    </source>
</evidence>
<dbReference type="PANTHER" id="PTHR31044:SF47">
    <property type="entry name" value="CARBOHYDRATE-BINDING X8 DOMAIN SUPERFAMILY PROTEIN"/>
    <property type="match status" value="1"/>
</dbReference>
<evidence type="ECO:0000313" key="13">
    <source>
        <dbReference type="RefSeq" id="XP_030533851.1"/>
    </source>
</evidence>
<dbReference type="Gene3D" id="1.20.58.1040">
    <property type="match status" value="1"/>
</dbReference>
<evidence type="ECO:0000256" key="7">
    <source>
        <dbReference type="ARBA" id="ARBA00023180"/>
    </source>
</evidence>
<dbReference type="KEGG" id="rarg:115743267"/>
<accession>A0A8B8PGC0</accession>
<gene>
    <name evidence="13" type="primary">LOC115743267</name>
</gene>
<dbReference type="Pfam" id="PF07983">
    <property type="entry name" value="X8"/>
    <property type="match status" value="1"/>
</dbReference>
<dbReference type="RefSeq" id="XP_030533851.1">
    <property type="nucleotide sequence ID" value="XM_030677991.2"/>
</dbReference>
<protein>
    <submittedName>
        <fullName evidence="13">PLASMODESMATA CALLOSE-BINDING PROTEIN 3-like</fullName>
    </submittedName>
</protein>
<evidence type="ECO:0000256" key="4">
    <source>
        <dbReference type="ARBA" id="ARBA00022729"/>
    </source>
</evidence>
<dbReference type="PANTHER" id="PTHR31044">
    <property type="entry name" value="BETA-1,3 GLUCANASE"/>
    <property type="match status" value="1"/>
</dbReference>
<dbReference type="AlphaFoldDB" id="A0A8B8PGC0"/>
<dbReference type="GO" id="GO:0009506">
    <property type="term" value="C:plasmodesma"/>
    <property type="evidence" value="ECO:0007669"/>
    <property type="project" value="UniProtKB-ARBA"/>
</dbReference>
<feature type="chain" id="PRO_5034992130" evidence="10">
    <location>
        <begin position="40"/>
        <end position="206"/>
    </location>
</feature>
<keyword evidence="8" id="KW-0449">Lipoprotein</keyword>
<reference evidence="13" key="2">
    <citation type="submission" date="2025-08" db="UniProtKB">
        <authorList>
            <consortium name="RefSeq"/>
        </authorList>
    </citation>
    <scope>IDENTIFICATION</scope>
    <source>
        <tissue evidence="13">Leaf</tissue>
    </source>
</reference>
<keyword evidence="4 10" id="KW-0732">Signal</keyword>
<keyword evidence="3" id="KW-0336">GPI-anchor</keyword>
<evidence type="ECO:0000256" key="2">
    <source>
        <dbReference type="ARBA" id="ARBA00022475"/>
    </source>
</evidence>
<evidence type="ECO:0000256" key="10">
    <source>
        <dbReference type="SAM" id="SignalP"/>
    </source>
</evidence>
<keyword evidence="5" id="KW-0472">Membrane</keyword>
<evidence type="ECO:0000313" key="12">
    <source>
        <dbReference type="Proteomes" id="UP000827889"/>
    </source>
</evidence>
<feature type="domain" description="X8" evidence="11">
    <location>
        <begin position="41"/>
        <end position="125"/>
    </location>
</feature>
<dbReference type="OrthoDB" id="417697at2759"/>
<feature type="region of interest" description="Disordered" evidence="9">
    <location>
        <begin position="134"/>
        <end position="155"/>
    </location>
</feature>
<evidence type="ECO:0000256" key="6">
    <source>
        <dbReference type="ARBA" id="ARBA00023157"/>
    </source>
</evidence>
<comment type="subcellular location">
    <subcellularLocation>
        <location evidence="1">Cell membrane</location>
        <topology evidence="1">Lipid-anchor</topology>
        <topology evidence="1">GPI-anchor</topology>
    </subcellularLocation>
</comment>
<evidence type="ECO:0000256" key="8">
    <source>
        <dbReference type="ARBA" id="ARBA00023288"/>
    </source>
</evidence>
<evidence type="ECO:0000256" key="9">
    <source>
        <dbReference type="SAM" id="MobiDB-lite"/>
    </source>
</evidence>
<dbReference type="GO" id="GO:0005886">
    <property type="term" value="C:plasma membrane"/>
    <property type="evidence" value="ECO:0007669"/>
    <property type="project" value="UniProtKB-SubCell"/>
</dbReference>
<dbReference type="SMART" id="SM00768">
    <property type="entry name" value="X8"/>
    <property type="match status" value="1"/>
</dbReference>
<proteinExistence type="predicted"/>
<sequence>MAPPRPPPAPSSHPSPSLPLLFLLLLLLLLSEAATPARAATWCVVRSDASEEALQRGLDYACGSGADCSPIQSSGLCYLPNSVQAHAAYAYNSFYQRKAMAPGSCDFAGTATVAASDPSYGSCVYPSSMSTAGGTTGTTPATTSPTTTLPNTPTIPIFSPPTSYGGTVGGVPYAGGTPSVAAKPLEASRRCSAAAGLAILCIWLIF</sequence>
<dbReference type="GeneID" id="115743267"/>
<dbReference type="Proteomes" id="UP000827889">
    <property type="component" value="Chromosome 1"/>
</dbReference>
<reference evidence="12" key="1">
    <citation type="submission" date="2025-05" db="UniProtKB">
        <authorList>
            <consortium name="RefSeq"/>
        </authorList>
    </citation>
    <scope>NUCLEOTIDE SEQUENCE [LARGE SCALE GENOMIC DNA]</scope>
</reference>
<organism evidence="12 13">
    <name type="scientific">Rhodamnia argentea</name>
    <dbReference type="NCBI Taxonomy" id="178133"/>
    <lineage>
        <taxon>Eukaryota</taxon>
        <taxon>Viridiplantae</taxon>
        <taxon>Streptophyta</taxon>
        <taxon>Embryophyta</taxon>
        <taxon>Tracheophyta</taxon>
        <taxon>Spermatophyta</taxon>
        <taxon>Magnoliopsida</taxon>
        <taxon>eudicotyledons</taxon>
        <taxon>Gunneridae</taxon>
        <taxon>Pentapetalae</taxon>
        <taxon>rosids</taxon>
        <taxon>malvids</taxon>
        <taxon>Myrtales</taxon>
        <taxon>Myrtaceae</taxon>
        <taxon>Myrtoideae</taxon>
        <taxon>Myrteae</taxon>
        <taxon>Australasian group</taxon>
        <taxon>Rhodamnia</taxon>
    </lineage>
</organism>
<feature type="signal peptide" evidence="10">
    <location>
        <begin position="1"/>
        <end position="39"/>
    </location>
</feature>
<dbReference type="InterPro" id="IPR012946">
    <property type="entry name" value="X8"/>
</dbReference>
<dbReference type="GO" id="GO:0098552">
    <property type="term" value="C:side of membrane"/>
    <property type="evidence" value="ECO:0007669"/>
    <property type="project" value="UniProtKB-KW"/>
</dbReference>
<evidence type="ECO:0000256" key="5">
    <source>
        <dbReference type="ARBA" id="ARBA00023136"/>
    </source>
</evidence>
<dbReference type="FunFam" id="1.20.58.1040:FF:000001">
    <property type="entry name" value="Glucan endo-1,3-beta-glucosidase 4"/>
    <property type="match status" value="1"/>
</dbReference>
<keyword evidence="6" id="KW-1015">Disulfide bond</keyword>
<evidence type="ECO:0000256" key="1">
    <source>
        <dbReference type="ARBA" id="ARBA00004609"/>
    </source>
</evidence>
<evidence type="ECO:0000259" key="11">
    <source>
        <dbReference type="SMART" id="SM00768"/>
    </source>
</evidence>
<keyword evidence="2" id="KW-1003">Cell membrane</keyword>